<organism evidence="1 2">
    <name type="scientific">Suillus subaureus</name>
    <dbReference type="NCBI Taxonomy" id="48587"/>
    <lineage>
        <taxon>Eukaryota</taxon>
        <taxon>Fungi</taxon>
        <taxon>Dikarya</taxon>
        <taxon>Basidiomycota</taxon>
        <taxon>Agaricomycotina</taxon>
        <taxon>Agaricomycetes</taxon>
        <taxon>Agaricomycetidae</taxon>
        <taxon>Boletales</taxon>
        <taxon>Suillineae</taxon>
        <taxon>Suillaceae</taxon>
        <taxon>Suillus</taxon>
    </lineage>
</organism>
<evidence type="ECO:0000313" key="2">
    <source>
        <dbReference type="Proteomes" id="UP000807769"/>
    </source>
</evidence>
<accession>A0A9P7DVP5</accession>
<protein>
    <submittedName>
        <fullName evidence="1">Uncharacterized protein</fullName>
    </submittedName>
</protein>
<proteinExistence type="predicted"/>
<keyword evidence="2" id="KW-1185">Reference proteome</keyword>
<dbReference type="GeneID" id="64627616"/>
<dbReference type="RefSeq" id="XP_041186818.1">
    <property type="nucleotide sequence ID" value="XM_041333599.1"/>
</dbReference>
<dbReference type="OrthoDB" id="4161428at2759"/>
<dbReference type="EMBL" id="JABBWG010000061">
    <property type="protein sequence ID" value="KAG1804194.1"/>
    <property type="molecule type" value="Genomic_DNA"/>
</dbReference>
<sequence>MALFMGGTKCAPVHLENFTTKGWGLLHHAGFLTYLHHDAEGTLMWLRMEVGIKFWVIFWLRSGRSDHIQLQNLSVKLADYTRNITWIQKNCDVEVITLMPGACFLYKRPLLSLCMMATKGQQYCVKGSSAQCAEDTETAPPTRDIADIIYQHFGITKQVRTGDILYTDDQFDPGSEIDHVELLLWFQQMMHL</sequence>
<dbReference type="AlphaFoldDB" id="A0A9P7DVP5"/>
<evidence type="ECO:0000313" key="1">
    <source>
        <dbReference type="EMBL" id="KAG1804194.1"/>
    </source>
</evidence>
<reference evidence="1" key="1">
    <citation type="journal article" date="2020" name="New Phytol.">
        <title>Comparative genomics reveals dynamic genome evolution in host specialist ectomycorrhizal fungi.</title>
        <authorList>
            <person name="Lofgren L.A."/>
            <person name="Nguyen N.H."/>
            <person name="Vilgalys R."/>
            <person name="Ruytinx J."/>
            <person name="Liao H.L."/>
            <person name="Branco S."/>
            <person name="Kuo A."/>
            <person name="LaButti K."/>
            <person name="Lipzen A."/>
            <person name="Andreopoulos W."/>
            <person name="Pangilinan J."/>
            <person name="Riley R."/>
            <person name="Hundley H."/>
            <person name="Na H."/>
            <person name="Barry K."/>
            <person name="Grigoriev I.V."/>
            <person name="Stajich J.E."/>
            <person name="Kennedy P.G."/>
        </authorList>
    </citation>
    <scope>NUCLEOTIDE SEQUENCE</scope>
    <source>
        <strain evidence="1">MN1</strain>
    </source>
</reference>
<name>A0A9P7DVP5_9AGAM</name>
<gene>
    <name evidence="1" type="ORF">BJ212DRAFT_1304404</name>
</gene>
<comment type="caution">
    <text evidence="1">The sequence shown here is derived from an EMBL/GenBank/DDBJ whole genome shotgun (WGS) entry which is preliminary data.</text>
</comment>
<dbReference type="Proteomes" id="UP000807769">
    <property type="component" value="Unassembled WGS sequence"/>
</dbReference>